<sequence>MTTRYGAVRLQVAVVSAFADGAAKAAAASISTAAVTAAVVFVRKVNPQVVGLLPWILDGIRCVGNPARVVPRAVGFDDVGCLVRWGARVSGVSGRT</sequence>
<protein>
    <recommendedName>
        <fullName evidence="4">Secreted protein</fullName>
    </recommendedName>
</protein>
<dbReference type="EMBL" id="BAAANC010000001">
    <property type="protein sequence ID" value="GAA1509471.1"/>
    <property type="molecule type" value="Genomic_DNA"/>
</dbReference>
<name>A0ABP4KSH0_9ACTN</name>
<keyword evidence="1" id="KW-0732">Signal</keyword>
<dbReference type="Proteomes" id="UP001500363">
    <property type="component" value="Unassembled WGS sequence"/>
</dbReference>
<comment type="caution">
    <text evidence="2">The sequence shown here is derived from an EMBL/GenBank/DDBJ whole genome shotgun (WGS) entry which is preliminary data.</text>
</comment>
<accession>A0ABP4KSH0</accession>
<gene>
    <name evidence="2" type="ORF">GCM10009741_02970</name>
</gene>
<organism evidence="2 3">
    <name type="scientific">Kribbella lupini</name>
    <dbReference type="NCBI Taxonomy" id="291602"/>
    <lineage>
        <taxon>Bacteria</taxon>
        <taxon>Bacillati</taxon>
        <taxon>Actinomycetota</taxon>
        <taxon>Actinomycetes</taxon>
        <taxon>Propionibacteriales</taxon>
        <taxon>Kribbellaceae</taxon>
        <taxon>Kribbella</taxon>
    </lineage>
</organism>
<evidence type="ECO:0000313" key="2">
    <source>
        <dbReference type="EMBL" id="GAA1509471.1"/>
    </source>
</evidence>
<evidence type="ECO:0000313" key="3">
    <source>
        <dbReference type="Proteomes" id="UP001500363"/>
    </source>
</evidence>
<proteinExistence type="predicted"/>
<evidence type="ECO:0000256" key="1">
    <source>
        <dbReference type="SAM" id="SignalP"/>
    </source>
</evidence>
<feature type="chain" id="PRO_5046929250" description="Secreted protein" evidence="1">
    <location>
        <begin position="26"/>
        <end position="96"/>
    </location>
</feature>
<feature type="signal peptide" evidence="1">
    <location>
        <begin position="1"/>
        <end position="25"/>
    </location>
</feature>
<reference evidence="3" key="1">
    <citation type="journal article" date="2019" name="Int. J. Syst. Evol. Microbiol.">
        <title>The Global Catalogue of Microorganisms (GCM) 10K type strain sequencing project: providing services to taxonomists for standard genome sequencing and annotation.</title>
        <authorList>
            <consortium name="The Broad Institute Genomics Platform"/>
            <consortium name="The Broad Institute Genome Sequencing Center for Infectious Disease"/>
            <person name="Wu L."/>
            <person name="Ma J."/>
        </authorList>
    </citation>
    <scope>NUCLEOTIDE SEQUENCE [LARGE SCALE GENOMIC DNA]</scope>
    <source>
        <strain evidence="3">JCM 14303</strain>
    </source>
</reference>
<keyword evidence="3" id="KW-1185">Reference proteome</keyword>
<evidence type="ECO:0008006" key="4">
    <source>
        <dbReference type="Google" id="ProtNLM"/>
    </source>
</evidence>